<protein>
    <recommendedName>
        <fullName evidence="3">DUF2180 domain-containing protein</fullName>
    </recommendedName>
</protein>
<name>A0ABQ4MAA1_9BACL</name>
<gene>
    <name evidence="1" type="ORF">J42TS3_19580</name>
</gene>
<proteinExistence type="predicted"/>
<accession>A0ABQ4MAA1</accession>
<dbReference type="EMBL" id="BOSL01000005">
    <property type="protein sequence ID" value="GIP52923.1"/>
    <property type="molecule type" value="Genomic_DNA"/>
</dbReference>
<reference evidence="1 2" key="1">
    <citation type="submission" date="2021-03" db="EMBL/GenBank/DDBJ databases">
        <title>Antimicrobial resistance genes in bacteria isolated from Japanese honey, and their potential for conferring macrolide and lincosamide resistance in the American foulbrood pathogen Paenibacillus larvae.</title>
        <authorList>
            <person name="Okamoto M."/>
            <person name="Kumagai M."/>
            <person name="Kanamori H."/>
            <person name="Takamatsu D."/>
        </authorList>
    </citation>
    <scope>NUCLEOTIDE SEQUENCE [LARGE SCALE GENOMIC DNA]</scope>
    <source>
        <strain evidence="1 2">J42TS3</strain>
    </source>
</reference>
<evidence type="ECO:0008006" key="3">
    <source>
        <dbReference type="Google" id="ProtNLM"/>
    </source>
</evidence>
<keyword evidence="2" id="KW-1185">Reference proteome</keyword>
<sequence length="88" mass="10033">MKCCTFCSKNAEMLFIHPVHEIGRLCARCYLQLQGSCGTCGGSFLLTEIKENVSYQVRAKFIGMGEKNYVVCFDCFDAIQHEFSQKFE</sequence>
<comment type="caution">
    <text evidence="1">The sequence shown here is derived from an EMBL/GenBank/DDBJ whole genome shotgun (WGS) entry which is preliminary data.</text>
</comment>
<evidence type="ECO:0000313" key="1">
    <source>
        <dbReference type="EMBL" id="GIP52923.1"/>
    </source>
</evidence>
<dbReference type="Proteomes" id="UP000679992">
    <property type="component" value="Unassembled WGS sequence"/>
</dbReference>
<evidence type="ECO:0000313" key="2">
    <source>
        <dbReference type="Proteomes" id="UP000679992"/>
    </source>
</evidence>
<organism evidence="1 2">
    <name type="scientific">Paenibacillus vini</name>
    <dbReference type="NCBI Taxonomy" id="1476024"/>
    <lineage>
        <taxon>Bacteria</taxon>
        <taxon>Bacillati</taxon>
        <taxon>Bacillota</taxon>
        <taxon>Bacilli</taxon>
        <taxon>Bacillales</taxon>
        <taxon>Paenibacillaceae</taxon>
        <taxon>Paenibacillus</taxon>
    </lineage>
</organism>